<name>A0A6A6BEG1_9PEZI</name>
<dbReference type="FunFam" id="1.10.287.3980:FF:000001">
    <property type="entry name" value="Mitochondrial ribosomal protein L34"/>
    <property type="match status" value="1"/>
</dbReference>
<dbReference type="Pfam" id="PF00468">
    <property type="entry name" value="Ribosomal_L34"/>
    <property type="match status" value="1"/>
</dbReference>
<dbReference type="PANTHER" id="PTHR14503:SF4">
    <property type="entry name" value="LARGE RIBOSOMAL SUBUNIT PROTEIN BL34M"/>
    <property type="match status" value="1"/>
</dbReference>
<evidence type="ECO:0000313" key="6">
    <source>
        <dbReference type="EMBL" id="KAF2141695.1"/>
    </source>
</evidence>
<dbReference type="OrthoDB" id="431691at2759"/>
<dbReference type="HAMAP" id="MF_00391">
    <property type="entry name" value="Ribosomal_bL34"/>
    <property type="match status" value="1"/>
</dbReference>
<proteinExistence type="inferred from homology"/>
<keyword evidence="3" id="KW-0687">Ribonucleoprotein</keyword>
<evidence type="ECO:0000256" key="1">
    <source>
        <dbReference type="ARBA" id="ARBA00010111"/>
    </source>
</evidence>
<dbReference type="RefSeq" id="XP_033397407.1">
    <property type="nucleotide sequence ID" value="XM_033539030.1"/>
</dbReference>
<accession>A0A6A6BEG1</accession>
<dbReference type="GO" id="GO:0006412">
    <property type="term" value="P:translation"/>
    <property type="evidence" value="ECO:0007669"/>
    <property type="project" value="InterPro"/>
</dbReference>
<gene>
    <name evidence="6" type="ORF">K452DRAFT_271362</name>
</gene>
<keyword evidence="2" id="KW-0689">Ribosomal protein</keyword>
<protein>
    <recommendedName>
        <fullName evidence="4">Large ribosomal subunit protein bL34m</fullName>
    </recommendedName>
</protein>
<organism evidence="6 7">
    <name type="scientific">Aplosporella prunicola CBS 121167</name>
    <dbReference type="NCBI Taxonomy" id="1176127"/>
    <lineage>
        <taxon>Eukaryota</taxon>
        <taxon>Fungi</taxon>
        <taxon>Dikarya</taxon>
        <taxon>Ascomycota</taxon>
        <taxon>Pezizomycotina</taxon>
        <taxon>Dothideomycetes</taxon>
        <taxon>Dothideomycetes incertae sedis</taxon>
        <taxon>Botryosphaeriales</taxon>
        <taxon>Aplosporellaceae</taxon>
        <taxon>Aplosporella</taxon>
    </lineage>
</organism>
<dbReference type="GeneID" id="54296526"/>
<dbReference type="PANTHER" id="PTHR14503">
    <property type="entry name" value="MITOCHONDRIAL RIBOSOMAL PROTEIN 34 FAMILY MEMBER"/>
    <property type="match status" value="1"/>
</dbReference>
<evidence type="ECO:0000256" key="3">
    <source>
        <dbReference type="ARBA" id="ARBA00023274"/>
    </source>
</evidence>
<dbReference type="GO" id="GO:0005762">
    <property type="term" value="C:mitochondrial large ribosomal subunit"/>
    <property type="evidence" value="ECO:0007669"/>
    <property type="project" value="TreeGrafter"/>
</dbReference>
<dbReference type="InterPro" id="IPR000271">
    <property type="entry name" value="Ribosomal_bL34"/>
</dbReference>
<dbReference type="EMBL" id="ML995486">
    <property type="protein sequence ID" value="KAF2141695.1"/>
    <property type="molecule type" value="Genomic_DNA"/>
</dbReference>
<evidence type="ECO:0000256" key="2">
    <source>
        <dbReference type="ARBA" id="ARBA00022980"/>
    </source>
</evidence>
<comment type="similarity">
    <text evidence="1">Belongs to the bacterial ribosomal protein bL34 family.</text>
</comment>
<evidence type="ECO:0000256" key="5">
    <source>
        <dbReference type="SAM" id="MobiDB-lite"/>
    </source>
</evidence>
<dbReference type="Gene3D" id="1.10.287.3980">
    <property type="match status" value="1"/>
</dbReference>
<dbReference type="NCBIfam" id="TIGR01030">
    <property type="entry name" value="rpmH_bact"/>
    <property type="match status" value="1"/>
</dbReference>
<dbReference type="AlphaFoldDB" id="A0A6A6BEG1"/>
<dbReference type="Proteomes" id="UP000799438">
    <property type="component" value="Unassembled WGS sequence"/>
</dbReference>
<feature type="region of interest" description="Disordered" evidence="5">
    <location>
        <begin position="78"/>
        <end position="129"/>
    </location>
</feature>
<evidence type="ECO:0000256" key="4">
    <source>
        <dbReference type="ARBA" id="ARBA00035274"/>
    </source>
</evidence>
<keyword evidence="7" id="KW-1185">Reference proteome</keyword>
<evidence type="ECO:0000313" key="7">
    <source>
        <dbReference type="Proteomes" id="UP000799438"/>
    </source>
</evidence>
<sequence length="129" mass="14178">MQCFRCLRAVAPRPVLSVPRAPISALQQLRSISILSAKRPQLLPAHASVPQPLSIAPATADAETADILPKVSSHPALAGIQVRNGPRDTYDPSNLVRKRRHGFLSRIRTKKGKKLLKRRKAKGRTTLSH</sequence>
<dbReference type="GO" id="GO:0003735">
    <property type="term" value="F:structural constituent of ribosome"/>
    <property type="evidence" value="ECO:0007669"/>
    <property type="project" value="InterPro"/>
</dbReference>
<feature type="compositionally biased region" description="Basic residues" evidence="5">
    <location>
        <begin position="96"/>
        <end position="123"/>
    </location>
</feature>
<reference evidence="6" key="1">
    <citation type="journal article" date="2020" name="Stud. Mycol.">
        <title>101 Dothideomycetes genomes: a test case for predicting lifestyles and emergence of pathogens.</title>
        <authorList>
            <person name="Haridas S."/>
            <person name="Albert R."/>
            <person name="Binder M."/>
            <person name="Bloem J."/>
            <person name="Labutti K."/>
            <person name="Salamov A."/>
            <person name="Andreopoulos B."/>
            <person name="Baker S."/>
            <person name="Barry K."/>
            <person name="Bills G."/>
            <person name="Bluhm B."/>
            <person name="Cannon C."/>
            <person name="Castanera R."/>
            <person name="Culley D."/>
            <person name="Daum C."/>
            <person name="Ezra D."/>
            <person name="Gonzalez J."/>
            <person name="Henrissat B."/>
            <person name="Kuo A."/>
            <person name="Liang C."/>
            <person name="Lipzen A."/>
            <person name="Lutzoni F."/>
            <person name="Magnuson J."/>
            <person name="Mondo S."/>
            <person name="Nolan M."/>
            <person name="Ohm R."/>
            <person name="Pangilinan J."/>
            <person name="Park H.-J."/>
            <person name="Ramirez L."/>
            <person name="Alfaro M."/>
            <person name="Sun H."/>
            <person name="Tritt A."/>
            <person name="Yoshinaga Y."/>
            <person name="Zwiers L.-H."/>
            <person name="Turgeon B."/>
            <person name="Goodwin S."/>
            <person name="Spatafora J."/>
            <person name="Crous P."/>
            <person name="Grigoriev I."/>
        </authorList>
    </citation>
    <scope>NUCLEOTIDE SEQUENCE</scope>
    <source>
        <strain evidence="6">CBS 121167</strain>
    </source>
</reference>